<reference evidence="1 2" key="1">
    <citation type="submission" date="2015-12" db="EMBL/GenBank/DDBJ databases">
        <title>Genome comparisons provide insights into the role of secondary metabolites in the pathogenic phase of the Photorhabdus life cycle.</title>
        <authorList>
            <person name="Tobias N.J."/>
            <person name="Mishra B."/>
            <person name="Gupta D.K."/>
            <person name="Thines M."/>
            <person name="Stinear T.P."/>
            <person name="Bode H.B."/>
        </authorList>
    </citation>
    <scope>NUCLEOTIDE SEQUENCE [LARGE SCALE GENOMIC DNA]</scope>
    <source>
        <strain evidence="1 2">PB68.1</strain>
    </source>
</reference>
<dbReference type="Proteomes" id="UP000093476">
    <property type="component" value="Unassembled WGS sequence"/>
</dbReference>
<sequence>MVKPASDVIPGYFYGDGQTLGMSSGLWVLQ</sequence>
<protein>
    <submittedName>
        <fullName evidence="1">Uncharacterized protein</fullName>
    </submittedName>
</protein>
<gene>
    <name evidence="1" type="ORF">Ppb6_00363</name>
</gene>
<name>A0A1C0U961_9GAMM</name>
<organism evidence="1 2">
    <name type="scientific">Photorhabdus australis subsp. thailandensis</name>
    <dbReference type="NCBI Taxonomy" id="2805096"/>
    <lineage>
        <taxon>Bacteria</taxon>
        <taxon>Pseudomonadati</taxon>
        <taxon>Pseudomonadota</taxon>
        <taxon>Gammaproteobacteria</taxon>
        <taxon>Enterobacterales</taxon>
        <taxon>Morganellaceae</taxon>
        <taxon>Photorhabdus</taxon>
    </lineage>
</organism>
<dbReference type="EMBL" id="LOMY01000015">
    <property type="protein sequence ID" value="OCQ54461.1"/>
    <property type="molecule type" value="Genomic_DNA"/>
</dbReference>
<evidence type="ECO:0000313" key="2">
    <source>
        <dbReference type="Proteomes" id="UP000093476"/>
    </source>
</evidence>
<dbReference type="STRING" id="286156.Ppb6_00363"/>
<dbReference type="AlphaFoldDB" id="A0A1C0U961"/>
<keyword evidence="2" id="KW-1185">Reference proteome</keyword>
<accession>A0A1C0U961</accession>
<comment type="caution">
    <text evidence="1">The sequence shown here is derived from an EMBL/GenBank/DDBJ whole genome shotgun (WGS) entry which is preliminary data.</text>
</comment>
<evidence type="ECO:0000313" key="1">
    <source>
        <dbReference type="EMBL" id="OCQ54461.1"/>
    </source>
</evidence>
<proteinExistence type="predicted"/>